<gene>
    <name evidence="14" type="ORF">HLB44_25720</name>
</gene>
<keyword evidence="9" id="KW-0472">Membrane</keyword>
<evidence type="ECO:0000259" key="12">
    <source>
        <dbReference type="PROSITE" id="PS50110"/>
    </source>
</evidence>
<evidence type="ECO:0000313" key="14">
    <source>
        <dbReference type="EMBL" id="NRF70409.1"/>
    </source>
</evidence>
<dbReference type="PROSITE" id="PS50110">
    <property type="entry name" value="RESPONSE_REGULATORY"/>
    <property type="match status" value="1"/>
</dbReference>
<reference evidence="14 15" key="1">
    <citation type="submission" date="2020-05" db="EMBL/GenBank/DDBJ databases">
        <title>Aquincola sp. isolate from soil.</title>
        <authorList>
            <person name="Han J."/>
            <person name="Kim D.-U."/>
        </authorList>
    </citation>
    <scope>NUCLEOTIDE SEQUENCE [LARGE SCALE GENOMIC DNA]</scope>
    <source>
        <strain evidence="14 15">S2</strain>
    </source>
</reference>
<evidence type="ECO:0000256" key="6">
    <source>
        <dbReference type="ARBA" id="ARBA00022840"/>
    </source>
</evidence>
<dbReference type="CDD" id="cd17546">
    <property type="entry name" value="REC_hyHK_CKI1_RcsC-like"/>
    <property type="match status" value="1"/>
</dbReference>
<feature type="modified residue" description="Phosphohistidine" evidence="10">
    <location>
        <position position="207"/>
    </location>
</feature>
<dbReference type="Pfam" id="PF00072">
    <property type="entry name" value="Response_reg"/>
    <property type="match status" value="1"/>
</dbReference>
<evidence type="ECO:0000256" key="7">
    <source>
        <dbReference type="ARBA" id="ARBA00022989"/>
    </source>
</evidence>
<dbReference type="InterPro" id="IPR001789">
    <property type="entry name" value="Sig_transdc_resp-reg_receiver"/>
</dbReference>
<accession>A0ABX2EPA3</accession>
<dbReference type="Proteomes" id="UP000737171">
    <property type="component" value="Unassembled WGS sequence"/>
</dbReference>
<sequence>MERPDFSGVRVLLAEDNLINQEVAVELLQVVGAVVDVSLDGLAAVACATRSPYDLVLMDVQMPGLDGLEATRRIRLLPAHARTPILAMTANAFGEDRAACLAAGMNDHIAKPVDPQQLYGLMQRWLNLAPGDWPQPTPPPPRPPIETGPLAVIPGLVMSRALMYLPGRDEIFMRVLQRFADDYYAGLPRITALLASGEHRQARALVHTLRGSCGAIGAVNLSEQALAYEEALERAERGGADGNALADAERSLQRALAGLTGAIRSALRERPPGQ</sequence>
<evidence type="ECO:0000256" key="5">
    <source>
        <dbReference type="ARBA" id="ARBA00022741"/>
    </source>
</evidence>
<dbReference type="RefSeq" id="WP_173129394.1">
    <property type="nucleotide sequence ID" value="NZ_JABRWJ010000008.1"/>
</dbReference>
<evidence type="ECO:0000256" key="9">
    <source>
        <dbReference type="ARBA" id="ARBA00023136"/>
    </source>
</evidence>
<comment type="caution">
    <text evidence="14">The sequence shown here is derived from an EMBL/GenBank/DDBJ whole genome shotgun (WGS) entry which is preliminary data.</text>
</comment>
<evidence type="ECO:0000259" key="13">
    <source>
        <dbReference type="PROSITE" id="PS50894"/>
    </source>
</evidence>
<evidence type="ECO:0000256" key="10">
    <source>
        <dbReference type="PROSITE-ProRule" id="PRU00110"/>
    </source>
</evidence>
<dbReference type="EMBL" id="JABRWJ010000008">
    <property type="protein sequence ID" value="NRF70409.1"/>
    <property type="molecule type" value="Genomic_DNA"/>
</dbReference>
<dbReference type="SUPFAM" id="SSF47226">
    <property type="entry name" value="Histidine-containing phosphotransfer domain, HPT domain"/>
    <property type="match status" value="1"/>
</dbReference>
<dbReference type="Gene3D" id="1.20.120.160">
    <property type="entry name" value="HPT domain"/>
    <property type="match status" value="1"/>
</dbReference>
<dbReference type="Pfam" id="PF01627">
    <property type="entry name" value="Hpt"/>
    <property type="match status" value="1"/>
</dbReference>
<protein>
    <submittedName>
        <fullName evidence="14">Response regulator</fullName>
    </submittedName>
</protein>
<evidence type="ECO:0000256" key="11">
    <source>
        <dbReference type="PROSITE-ProRule" id="PRU00169"/>
    </source>
</evidence>
<keyword evidence="3 11" id="KW-0597">Phosphoprotein</keyword>
<dbReference type="PANTHER" id="PTHR45339:SF1">
    <property type="entry name" value="HYBRID SIGNAL TRANSDUCTION HISTIDINE KINASE J"/>
    <property type="match status" value="1"/>
</dbReference>
<dbReference type="InterPro" id="IPR036641">
    <property type="entry name" value="HPT_dom_sf"/>
</dbReference>
<dbReference type="Gene3D" id="3.40.50.2300">
    <property type="match status" value="1"/>
</dbReference>
<name>A0ABX2EPA3_9BURK</name>
<dbReference type="PROSITE" id="PS50894">
    <property type="entry name" value="HPT"/>
    <property type="match status" value="1"/>
</dbReference>
<evidence type="ECO:0000256" key="4">
    <source>
        <dbReference type="ARBA" id="ARBA00022692"/>
    </source>
</evidence>
<keyword evidence="15" id="KW-1185">Reference proteome</keyword>
<feature type="domain" description="Response regulatory" evidence="12">
    <location>
        <begin position="10"/>
        <end position="126"/>
    </location>
</feature>
<keyword evidence="5" id="KW-0547">Nucleotide-binding</keyword>
<dbReference type="SUPFAM" id="SSF52172">
    <property type="entry name" value="CheY-like"/>
    <property type="match status" value="1"/>
</dbReference>
<evidence type="ECO:0000313" key="15">
    <source>
        <dbReference type="Proteomes" id="UP000737171"/>
    </source>
</evidence>
<comment type="subcellular location">
    <subcellularLocation>
        <location evidence="1">Cell membrane</location>
        <topology evidence="1">Multi-pass membrane protein</topology>
    </subcellularLocation>
</comment>
<feature type="domain" description="HPt" evidence="13">
    <location>
        <begin position="168"/>
        <end position="266"/>
    </location>
</feature>
<organism evidence="14 15">
    <name type="scientific">Pseudaquabacterium terrae</name>
    <dbReference type="NCBI Taxonomy" id="2732868"/>
    <lineage>
        <taxon>Bacteria</taxon>
        <taxon>Pseudomonadati</taxon>
        <taxon>Pseudomonadota</taxon>
        <taxon>Betaproteobacteria</taxon>
        <taxon>Burkholderiales</taxon>
        <taxon>Sphaerotilaceae</taxon>
        <taxon>Pseudaquabacterium</taxon>
    </lineage>
</organism>
<dbReference type="PANTHER" id="PTHR45339">
    <property type="entry name" value="HYBRID SIGNAL TRANSDUCTION HISTIDINE KINASE J"/>
    <property type="match status" value="1"/>
</dbReference>
<keyword evidence="7" id="KW-1133">Transmembrane helix</keyword>
<evidence type="ECO:0000256" key="8">
    <source>
        <dbReference type="ARBA" id="ARBA00023012"/>
    </source>
</evidence>
<feature type="modified residue" description="4-aspartylphosphate" evidence="11">
    <location>
        <position position="59"/>
    </location>
</feature>
<evidence type="ECO:0000256" key="3">
    <source>
        <dbReference type="ARBA" id="ARBA00022553"/>
    </source>
</evidence>
<dbReference type="InterPro" id="IPR011006">
    <property type="entry name" value="CheY-like_superfamily"/>
</dbReference>
<keyword evidence="2" id="KW-1003">Cell membrane</keyword>
<evidence type="ECO:0000256" key="1">
    <source>
        <dbReference type="ARBA" id="ARBA00004651"/>
    </source>
</evidence>
<evidence type="ECO:0000256" key="2">
    <source>
        <dbReference type="ARBA" id="ARBA00022475"/>
    </source>
</evidence>
<keyword evidence="6" id="KW-0067">ATP-binding</keyword>
<dbReference type="SMART" id="SM00448">
    <property type="entry name" value="REC"/>
    <property type="match status" value="1"/>
</dbReference>
<keyword evidence="8" id="KW-0902">Two-component regulatory system</keyword>
<dbReference type="InterPro" id="IPR008207">
    <property type="entry name" value="Sig_transdc_His_kin_Hpt_dom"/>
</dbReference>
<keyword evidence="4" id="KW-0812">Transmembrane</keyword>
<proteinExistence type="predicted"/>